<evidence type="ECO:0000313" key="9">
    <source>
        <dbReference type="EMBL" id="KAA9022881.1"/>
    </source>
</evidence>
<dbReference type="InterPro" id="IPR015422">
    <property type="entry name" value="PyrdxlP-dep_Trfase_small"/>
</dbReference>
<dbReference type="GO" id="GO:0008453">
    <property type="term" value="F:alanine-glyoxylate transaminase activity"/>
    <property type="evidence" value="ECO:0007669"/>
    <property type="project" value="TreeGrafter"/>
</dbReference>
<sequence>MRFKPSYAPGPTDVRENVRLALAKKTNNTDFDKEFIHYYHEVCQKMGRVMGTTNEVLLLAGEGILALEAACASLTEKGDRVLVLDNGIYGEGFQDFVRMYGGEPVVLSFDYHKDIPVEEVRNYLEKDHDFKYATFVHCDTPTSILNEVSQLSPLLKEYGILTVVDSVAGMVGEPIDVDQNQIDICCGGTQKAISAPVGLAIVSISEDAKKAMNDRKIPIASYYANLQIFNGYMEKGTLPYTMPAGTIEALDVALDNILKEGQSAVYERHAKIANAVRKSIQEYGLRLFLESGCSNTVTAVIIPAEIGALRLQQHIQETSNLFIATSLAQYEDVILRIGHMGENAFIEKVLHVLTVIDHGLRDLGFKGKGNLGQLFLDAYRAEELSAIYI</sequence>
<dbReference type="InterPro" id="IPR024169">
    <property type="entry name" value="SP_NH2Trfase/AEP_transaminase"/>
</dbReference>
<dbReference type="PIRSF" id="PIRSF000524">
    <property type="entry name" value="SPT"/>
    <property type="match status" value="1"/>
</dbReference>
<dbReference type="InterPro" id="IPR015424">
    <property type="entry name" value="PyrdxlP-dep_Trfase"/>
</dbReference>
<gene>
    <name evidence="9" type="ORF">F4V44_14145</name>
</gene>
<dbReference type="GO" id="GO:0004760">
    <property type="term" value="F:L-serine-pyruvate transaminase activity"/>
    <property type="evidence" value="ECO:0007669"/>
    <property type="project" value="TreeGrafter"/>
</dbReference>
<accession>A0A5J5HQT0</accession>
<feature type="modified residue" description="N6-(pyridoxal phosphate)lysine" evidence="7">
    <location>
        <position position="191"/>
    </location>
</feature>
<keyword evidence="10" id="KW-1185">Reference proteome</keyword>
<name>A0A5J5HQT0_9BACI</name>
<dbReference type="RefSeq" id="WP_150440673.1">
    <property type="nucleotide sequence ID" value="NZ_VYKL01000021.1"/>
</dbReference>
<dbReference type="PANTHER" id="PTHR21152">
    <property type="entry name" value="AMINOTRANSFERASE CLASS V"/>
    <property type="match status" value="1"/>
</dbReference>
<dbReference type="OrthoDB" id="389074at2"/>
<protein>
    <submittedName>
        <fullName evidence="9">Alanine--glyoxylate aminotransferase family protein</fullName>
    </submittedName>
</protein>
<comment type="cofactor">
    <cofactor evidence="1 7">
        <name>pyridoxal 5'-phosphate</name>
        <dbReference type="ChEBI" id="CHEBI:597326"/>
    </cofactor>
</comment>
<evidence type="ECO:0000256" key="3">
    <source>
        <dbReference type="ARBA" id="ARBA00022576"/>
    </source>
</evidence>
<dbReference type="EMBL" id="VYKL01000021">
    <property type="protein sequence ID" value="KAA9022881.1"/>
    <property type="molecule type" value="Genomic_DNA"/>
</dbReference>
<dbReference type="GO" id="GO:0019265">
    <property type="term" value="P:glycine biosynthetic process, by transamination of glyoxylate"/>
    <property type="evidence" value="ECO:0007669"/>
    <property type="project" value="TreeGrafter"/>
</dbReference>
<comment type="similarity">
    <text evidence="2">Belongs to the class-V pyridoxal-phosphate-dependent aminotransferase family.</text>
</comment>
<dbReference type="PANTHER" id="PTHR21152:SF24">
    <property type="entry name" value="ALANINE--GLYOXYLATE AMINOTRANSFERASE 1"/>
    <property type="match status" value="1"/>
</dbReference>
<dbReference type="Gene3D" id="3.90.1150.10">
    <property type="entry name" value="Aspartate Aminotransferase, domain 1"/>
    <property type="match status" value="1"/>
</dbReference>
<keyword evidence="3 9" id="KW-0032">Aminotransferase</keyword>
<evidence type="ECO:0000256" key="6">
    <source>
        <dbReference type="PIRSR" id="PIRSR000524-1"/>
    </source>
</evidence>
<evidence type="ECO:0000256" key="4">
    <source>
        <dbReference type="ARBA" id="ARBA00022679"/>
    </source>
</evidence>
<evidence type="ECO:0000256" key="5">
    <source>
        <dbReference type="ARBA" id="ARBA00022898"/>
    </source>
</evidence>
<evidence type="ECO:0000259" key="8">
    <source>
        <dbReference type="Pfam" id="PF00266"/>
    </source>
</evidence>
<dbReference type="Proteomes" id="UP000326671">
    <property type="component" value="Unassembled WGS sequence"/>
</dbReference>
<evidence type="ECO:0000256" key="1">
    <source>
        <dbReference type="ARBA" id="ARBA00001933"/>
    </source>
</evidence>
<dbReference type="InterPro" id="IPR000192">
    <property type="entry name" value="Aminotrans_V_dom"/>
</dbReference>
<comment type="caution">
    <text evidence="9">The sequence shown here is derived from an EMBL/GenBank/DDBJ whole genome shotgun (WGS) entry which is preliminary data.</text>
</comment>
<feature type="binding site" evidence="6">
    <location>
        <position position="336"/>
    </location>
    <ligand>
        <name>substrate</name>
    </ligand>
</feature>
<dbReference type="SUPFAM" id="SSF53383">
    <property type="entry name" value="PLP-dependent transferases"/>
    <property type="match status" value="1"/>
</dbReference>
<dbReference type="Pfam" id="PF00266">
    <property type="entry name" value="Aminotran_5"/>
    <property type="match status" value="1"/>
</dbReference>
<keyword evidence="4 9" id="KW-0808">Transferase</keyword>
<feature type="domain" description="Aminotransferase class V" evidence="8">
    <location>
        <begin position="28"/>
        <end position="290"/>
    </location>
</feature>
<proteinExistence type="inferred from homology"/>
<keyword evidence="5 7" id="KW-0663">Pyridoxal phosphate</keyword>
<evidence type="ECO:0000256" key="7">
    <source>
        <dbReference type="PIRSR" id="PIRSR000524-50"/>
    </source>
</evidence>
<dbReference type="InterPro" id="IPR015421">
    <property type="entry name" value="PyrdxlP-dep_Trfase_major"/>
</dbReference>
<organism evidence="9 10">
    <name type="scientific">Niallia endozanthoxylica</name>
    <dbReference type="NCBI Taxonomy" id="2036016"/>
    <lineage>
        <taxon>Bacteria</taxon>
        <taxon>Bacillati</taxon>
        <taxon>Bacillota</taxon>
        <taxon>Bacilli</taxon>
        <taxon>Bacillales</taxon>
        <taxon>Bacillaceae</taxon>
        <taxon>Niallia</taxon>
    </lineage>
</organism>
<evidence type="ECO:0000256" key="2">
    <source>
        <dbReference type="ARBA" id="ARBA00009236"/>
    </source>
</evidence>
<reference evidence="9 10" key="1">
    <citation type="submission" date="2019-09" db="EMBL/GenBank/DDBJ databases">
        <title>Whole genome sequences of isolates from the Mars Exploration Rovers.</title>
        <authorList>
            <person name="Seuylemezian A."/>
            <person name="Vaishampayan P."/>
        </authorList>
    </citation>
    <scope>NUCLEOTIDE SEQUENCE [LARGE SCALE GENOMIC DNA]</scope>
    <source>
        <strain evidence="9 10">MER_TA_151</strain>
    </source>
</reference>
<evidence type="ECO:0000313" key="10">
    <source>
        <dbReference type="Proteomes" id="UP000326671"/>
    </source>
</evidence>
<dbReference type="AlphaFoldDB" id="A0A5J5HQT0"/>
<dbReference type="Gene3D" id="3.40.640.10">
    <property type="entry name" value="Type I PLP-dependent aspartate aminotransferase-like (Major domain)"/>
    <property type="match status" value="1"/>
</dbReference>